<gene>
    <name evidence="3" type="ORF">BSQ44_19790</name>
</gene>
<dbReference type="STRING" id="1670800.BSQ44_19790"/>
<organism evidence="3 4">
    <name type="scientific">Aquibium oceanicum</name>
    <dbReference type="NCBI Taxonomy" id="1670800"/>
    <lineage>
        <taxon>Bacteria</taxon>
        <taxon>Pseudomonadati</taxon>
        <taxon>Pseudomonadota</taxon>
        <taxon>Alphaproteobacteria</taxon>
        <taxon>Hyphomicrobiales</taxon>
        <taxon>Phyllobacteriaceae</taxon>
        <taxon>Aquibium</taxon>
    </lineage>
</organism>
<keyword evidence="2" id="KW-1133">Transmembrane helix</keyword>
<evidence type="ECO:0000313" key="3">
    <source>
        <dbReference type="EMBL" id="APH73367.1"/>
    </source>
</evidence>
<dbReference type="Proteomes" id="UP000182840">
    <property type="component" value="Chromosome"/>
</dbReference>
<proteinExistence type="predicted"/>
<feature type="region of interest" description="Disordered" evidence="1">
    <location>
        <begin position="1"/>
        <end position="25"/>
    </location>
</feature>
<reference evidence="4" key="1">
    <citation type="submission" date="2016-11" db="EMBL/GenBank/DDBJ databases">
        <title>Mesorhizobium oceanicum sp. nov., isolated from deep seawater in South China Sea.</title>
        <authorList>
            <person name="Fu G.-Y."/>
        </authorList>
    </citation>
    <scope>NUCLEOTIDE SEQUENCE [LARGE SCALE GENOMIC DNA]</scope>
    <source>
        <strain evidence="4">B7</strain>
    </source>
</reference>
<evidence type="ECO:0000256" key="2">
    <source>
        <dbReference type="SAM" id="Phobius"/>
    </source>
</evidence>
<evidence type="ECO:0000313" key="4">
    <source>
        <dbReference type="Proteomes" id="UP000182840"/>
    </source>
</evidence>
<sequence length="78" mass="8638">MHVCNQEHTDMNPHRTDQVSYPPHSTYRGEGGLTRRQLLISAAVVPVAFAALPALADQEIELVMLDGWVLRASDLQKA</sequence>
<dbReference type="KEGG" id="meso:BSQ44_19790"/>
<keyword evidence="4" id="KW-1185">Reference proteome</keyword>
<dbReference type="EMBL" id="CP018171">
    <property type="protein sequence ID" value="APH73367.1"/>
    <property type="molecule type" value="Genomic_DNA"/>
</dbReference>
<protein>
    <submittedName>
        <fullName evidence="3">Uncharacterized protein</fullName>
    </submittedName>
</protein>
<evidence type="ECO:0000256" key="1">
    <source>
        <dbReference type="SAM" id="MobiDB-lite"/>
    </source>
</evidence>
<name>A0A1L3SVB7_9HYPH</name>
<feature type="compositionally biased region" description="Basic and acidic residues" evidence="1">
    <location>
        <begin position="1"/>
        <end position="17"/>
    </location>
</feature>
<keyword evidence="2" id="KW-0472">Membrane</keyword>
<feature type="transmembrane region" description="Helical" evidence="2">
    <location>
        <begin position="38"/>
        <end position="56"/>
    </location>
</feature>
<dbReference type="RefSeq" id="WP_072606837.1">
    <property type="nucleotide sequence ID" value="NZ_CP018171.1"/>
</dbReference>
<dbReference type="AlphaFoldDB" id="A0A1L3SVB7"/>
<accession>A0A1L3SVB7</accession>
<keyword evidence="2" id="KW-0812">Transmembrane</keyword>